<gene>
    <name evidence="1" type="ORF">ACFO3J_01870</name>
</gene>
<organism evidence="1 2">
    <name type="scientific">Streptomyces polygonati</name>
    <dbReference type="NCBI Taxonomy" id="1617087"/>
    <lineage>
        <taxon>Bacteria</taxon>
        <taxon>Bacillati</taxon>
        <taxon>Actinomycetota</taxon>
        <taxon>Actinomycetes</taxon>
        <taxon>Kitasatosporales</taxon>
        <taxon>Streptomycetaceae</taxon>
        <taxon>Streptomyces</taxon>
    </lineage>
</organism>
<name>A0ABV8HEE2_9ACTN</name>
<keyword evidence="2" id="KW-1185">Reference proteome</keyword>
<evidence type="ECO:0000313" key="1">
    <source>
        <dbReference type="EMBL" id="MFC4030214.1"/>
    </source>
</evidence>
<proteinExistence type="predicted"/>
<evidence type="ECO:0000313" key="2">
    <source>
        <dbReference type="Proteomes" id="UP001595765"/>
    </source>
</evidence>
<reference evidence="2" key="1">
    <citation type="journal article" date="2019" name="Int. J. Syst. Evol. Microbiol.">
        <title>The Global Catalogue of Microorganisms (GCM) 10K type strain sequencing project: providing services to taxonomists for standard genome sequencing and annotation.</title>
        <authorList>
            <consortium name="The Broad Institute Genomics Platform"/>
            <consortium name="The Broad Institute Genome Sequencing Center for Infectious Disease"/>
            <person name="Wu L."/>
            <person name="Ma J."/>
        </authorList>
    </citation>
    <scope>NUCLEOTIDE SEQUENCE [LARGE SCALE GENOMIC DNA]</scope>
    <source>
        <strain evidence="2">CGMCC 4.7237</strain>
    </source>
</reference>
<dbReference type="RefSeq" id="WP_386425317.1">
    <property type="nucleotide sequence ID" value="NZ_JBHSBB010000002.1"/>
</dbReference>
<accession>A0ABV8HEE2</accession>
<dbReference type="EMBL" id="JBHSBB010000002">
    <property type="protein sequence ID" value="MFC4030214.1"/>
    <property type="molecule type" value="Genomic_DNA"/>
</dbReference>
<comment type="caution">
    <text evidence="1">The sequence shown here is derived from an EMBL/GenBank/DDBJ whole genome shotgun (WGS) entry which is preliminary data.</text>
</comment>
<sequence>METRGAPGPVRLPRGAADESVGRALWELSERLTHVTYAFR</sequence>
<dbReference type="Proteomes" id="UP001595765">
    <property type="component" value="Unassembled WGS sequence"/>
</dbReference>
<protein>
    <submittedName>
        <fullName evidence="1">Uncharacterized protein</fullName>
    </submittedName>
</protein>